<evidence type="ECO:0000256" key="1">
    <source>
        <dbReference type="ARBA" id="ARBA00005771"/>
    </source>
</evidence>
<gene>
    <name evidence="4" type="ORF">ILUMI_08535</name>
</gene>
<dbReference type="InterPro" id="IPR027417">
    <property type="entry name" value="P-loop_NTPase"/>
</dbReference>
<evidence type="ECO:0000313" key="4">
    <source>
        <dbReference type="EMBL" id="KAF2897640.1"/>
    </source>
</evidence>
<dbReference type="InterPro" id="IPR000863">
    <property type="entry name" value="Sulfotransferase_dom"/>
</dbReference>
<proteinExistence type="inferred from homology"/>
<dbReference type="Pfam" id="PF00685">
    <property type="entry name" value="Sulfotransfer_1"/>
    <property type="match status" value="1"/>
</dbReference>
<dbReference type="AlphaFoldDB" id="A0A8K0DB36"/>
<accession>A0A8K0DB36</accession>
<keyword evidence="5" id="KW-1185">Reference proteome</keyword>
<evidence type="ECO:0000256" key="2">
    <source>
        <dbReference type="ARBA" id="ARBA00022679"/>
    </source>
</evidence>
<dbReference type="SUPFAM" id="SSF52540">
    <property type="entry name" value="P-loop containing nucleoside triphosphate hydrolases"/>
    <property type="match status" value="1"/>
</dbReference>
<feature type="domain" description="Sulfotransferase" evidence="3">
    <location>
        <begin position="1"/>
        <end position="252"/>
    </location>
</feature>
<dbReference type="PANTHER" id="PTHR11783">
    <property type="entry name" value="SULFOTRANSFERASE SULT"/>
    <property type="match status" value="1"/>
</dbReference>
<protein>
    <recommendedName>
        <fullName evidence="3">Sulfotransferase domain-containing protein</fullName>
    </recommendedName>
</protein>
<comment type="caution">
    <text evidence="4">The sequence shown here is derived from an EMBL/GenBank/DDBJ whole genome shotgun (WGS) entry which is preliminary data.</text>
</comment>
<dbReference type="GO" id="GO:0008146">
    <property type="term" value="F:sulfotransferase activity"/>
    <property type="evidence" value="ECO:0007669"/>
    <property type="project" value="InterPro"/>
</dbReference>
<name>A0A8K0DB36_IGNLU</name>
<evidence type="ECO:0000313" key="5">
    <source>
        <dbReference type="Proteomes" id="UP000801492"/>
    </source>
</evidence>
<dbReference type="Proteomes" id="UP000801492">
    <property type="component" value="Unassembled WGS sequence"/>
</dbReference>
<reference evidence="4" key="1">
    <citation type="submission" date="2019-08" db="EMBL/GenBank/DDBJ databases">
        <title>The genome of the North American firefly Photinus pyralis.</title>
        <authorList>
            <consortium name="Photinus pyralis genome working group"/>
            <person name="Fallon T.R."/>
            <person name="Sander Lower S.E."/>
            <person name="Weng J.-K."/>
        </authorList>
    </citation>
    <scope>NUCLEOTIDE SEQUENCE</scope>
    <source>
        <strain evidence="4">TRF0915ILg1</strain>
        <tissue evidence="4">Whole body</tissue>
    </source>
</reference>
<dbReference type="OrthoDB" id="205623at2759"/>
<organism evidence="4 5">
    <name type="scientific">Ignelater luminosus</name>
    <name type="common">Cucubano</name>
    <name type="synonym">Pyrophorus luminosus</name>
    <dbReference type="NCBI Taxonomy" id="2038154"/>
    <lineage>
        <taxon>Eukaryota</taxon>
        <taxon>Metazoa</taxon>
        <taxon>Ecdysozoa</taxon>
        <taxon>Arthropoda</taxon>
        <taxon>Hexapoda</taxon>
        <taxon>Insecta</taxon>
        <taxon>Pterygota</taxon>
        <taxon>Neoptera</taxon>
        <taxon>Endopterygota</taxon>
        <taxon>Coleoptera</taxon>
        <taxon>Polyphaga</taxon>
        <taxon>Elateriformia</taxon>
        <taxon>Elateroidea</taxon>
        <taxon>Elateridae</taxon>
        <taxon>Agrypninae</taxon>
        <taxon>Pyrophorini</taxon>
        <taxon>Ignelater</taxon>
    </lineage>
</organism>
<keyword evidence="2" id="KW-0808">Transferase</keyword>
<feature type="non-terminal residue" evidence="4">
    <location>
        <position position="1"/>
    </location>
</feature>
<sequence>TTWVHEIVNLIVYGMNSNDPTTSRLMKHKFLEWPIFYNKETLGANFPILADTINNLNDMESPRCIRSHLPWFLLPEEIRSGTKSPKIIHVLRNPKDTCISFYHHNRSMDGYRGTFEEFCKLFLAGRVVYGPFSVNIKSYWEQRNRSNLFLVKYSDLKKDLPGMLNKIADFLEKSISESEIQDLAECVGMDSMREHVGKAVSEFRRMVGETYNTSVAQTDFVRECKVGGYKTVMSEELIREFDKYMEKALAKTELCFE</sequence>
<comment type="similarity">
    <text evidence="1">Belongs to the sulfotransferase 1 family.</text>
</comment>
<dbReference type="EMBL" id="VTPC01003999">
    <property type="protein sequence ID" value="KAF2897640.1"/>
    <property type="molecule type" value="Genomic_DNA"/>
</dbReference>
<evidence type="ECO:0000259" key="3">
    <source>
        <dbReference type="Pfam" id="PF00685"/>
    </source>
</evidence>
<dbReference type="Gene3D" id="3.40.50.300">
    <property type="entry name" value="P-loop containing nucleotide triphosphate hydrolases"/>
    <property type="match status" value="1"/>
</dbReference>